<dbReference type="Proteomes" id="UP000823660">
    <property type="component" value="Unassembled WGS sequence"/>
</dbReference>
<reference evidence="1" key="1">
    <citation type="submission" date="2020-10" db="EMBL/GenBank/DDBJ databases">
        <authorList>
            <person name="Gilroy R."/>
        </authorList>
    </citation>
    <scope>NUCLEOTIDE SEQUENCE</scope>
    <source>
        <strain evidence="1">B1-15692</strain>
    </source>
</reference>
<proteinExistence type="predicted"/>
<accession>A0A9D9I5S4</accession>
<evidence type="ECO:0000313" key="2">
    <source>
        <dbReference type="Proteomes" id="UP000823660"/>
    </source>
</evidence>
<dbReference type="AlphaFoldDB" id="A0A9D9I5S4"/>
<organism evidence="1 2">
    <name type="scientific">Candidatus Cryptobacteroides faecipullorum</name>
    <dbReference type="NCBI Taxonomy" id="2840764"/>
    <lineage>
        <taxon>Bacteria</taxon>
        <taxon>Pseudomonadati</taxon>
        <taxon>Bacteroidota</taxon>
        <taxon>Bacteroidia</taxon>
        <taxon>Bacteroidales</taxon>
        <taxon>Candidatus Cryptobacteroides</taxon>
    </lineage>
</organism>
<evidence type="ECO:0000313" key="1">
    <source>
        <dbReference type="EMBL" id="MBO8466197.1"/>
    </source>
</evidence>
<comment type="caution">
    <text evidence="1">The sequence shown here is derived from an EMBL/GenBank/DDBJ whole genome shotgun (WGS) entry which is preliminary data.</text>
</comment>
<reference evidence="1" key="2">
    <citation type="journal article" date="2021" name="PeerJ">
        <title>Extensive microbial diversity within the chicken gut microbiome revealed by metagenomics and culture.</title>
        <authorList>
            <person name="Gilroy R."/>
            <person name="Ravi A."/>
            <person name="Getino M."/>
            <person name="Pursley I."/>
            <person name="Horton D.L."/>
            <person name="Alikhan N.F."/>
            <person name="Baker D."/>
            <person name="Gharbi K."/>
            <person name="Hall N."/>
            <person name="Watson M."/>
            <person name="Adriaenssens E.M."/>
            <person name="Foster-Nyarko E."/>
            <person name="Jarju S."/>
            <person name="Secka A."/>
            <person name="Antonio M."/>
            <person name="Oren A."/>
            <person name="Chaudhuri R.R."/>
            <person name="La Ragione R."/>
            <person name="Hildebrand F."/>
            <person name="Pallen M.J."/>
        </authorList>
    </citation>
    <scope>NUCLEOTIDE SEQUENCE</scope>
    <source>
        <strain evidence="1">B1-15692</strain>
    </source>
</reference>
<gene>
    <name evidence="1" type="ORF">IAB99_00335</name>
</gene>
<name>A0A9D9I5S4_9BACT</name>
<dbReference type="EMBL" id="JADIMH010000005">
    <property type="protein sequence ID" value="MBO8466197.1"/>
    <property type="molecule type" value="Genomic_DNA"/>
</dbReference>
<sequence length="207" mass="24200">IRTDKLKGAATDAATVIVSGVGSLFGSGKMKKLEQSNEELHQEIAKRDKGIDDLKAQMQHMQEQHGRHIRNLQGIHKQELEAKDKEISRLNTILEKAFKWFPMLREMLRMEKLCAAIGFTKEMIESLLTKKEAIRCNGRIYSEEHRRKFDIKNDVFKVEKNPTDDNKLMLTINRQPIGEWFKEQFNKLRQNIRCPIQPQRKSRGMKL</sequence>
<feature type="non-terminal residue" evidence="1">
    <location>
        <position position="1"/>
    </location>
</feature>
<protein>
    <submittedName>
        <fullName evidence="1">Mobilization protein</fullName>
    </submittedName>
</protein>